<gene>
    <name evidence="5" type="ORF">TEA_011780</name>
</gene>
<feature type="domain" description="CCHC-type" evidence="3">
    <location>
        <begin position="792"/>
        <end position="807"/>
    </location>
</feature>
<proteinExistence type="predicted"/>
<dbReference type="Gene3D" id="3.90.70.200">
    <property type="entry name" value="Plus-3 domain"/>
    <property type="match status" value="1"/>
</dbReference>
<keyword evidence="1" id="KW-0862">Zinc</keyword>
<dbReference type="PROSITE" id="PS51360">
    <property type="entry name" value="PLUS3"/>
    <property type="match status" value="1"/>
</dbReference>
<evidence type="ECO:0000259" key="3">
    <source>
        <dbReference type="PROSITE" id="PS50158"/>
    </source>
</evidence>
<keyword evidence="1" id="KW-0863">Zinc-finger</keyword>
<organism evidence="5 6">
    <name type="scientific">Camellia sinensis var. sinensis</name>
    <name type="common">China tea</name>
    <dbReference type="NCBI Taxonomy" id="542762"/>
    <lineage>
        <taxon>Eukaryota</taxon>
        <taxon>Viridiplantae</taxon>
        <taxon>Streptophyta</taxon>
        <taxon>Embryophyta</taxon>
        <taxon>Tracheophyta</taxon>
        <taxon>Spermatophyta</taxon>
        <taxon>Magnoliopsida</taxon>
        <taxon>eudicotyledons</taxon>
        <taxon>Gunneridae</taxon>
        <taxon>Pentapetalae</taxon>
        <taxon>asterids</taxon>
        <taxon>Ericales</taxon>
        <taxon>Theaceae</taxon>
        <taxon>Camellia</taxon>
    </lineage>
</organism>
<dbReference type="Pfam" id="PF03126">
    <property type="entry name" value="Plus-3"/>
    <property type="match status" value="1"/>
</dbReference>
<dbReference type="GO" id="GO:0003677">
    <property type="term" value="F:DNA binding"/>
    <property type="evidence" value="ECO:0007669"/>
    <property type="project" value="InterPro"/>
</dbReference>
<feature type="region of interest" description="Disordered" evidence="2">
    <location>
        <begin position="343"/>
        <end position="389"/>
    </location>
</feature>
<reference evidence="5 6" key="1">
    <citation type="journal article" date="2018" name="Proc. Natl. Acad. Sci. U.S.A.">
        <title>Draft genome sequence of Camellia sinensis var. sinensis provides insights into the evolution of the tea genome and tea quality.</title>
        <authorList>
            <person name="Wei C."/>
            <person name="Yang H."/>
            <person name="Wang S."/>
            <person name="Zhao J."/>
            <person name="Liu C."/>
            <person name="Gao L."/>
            <person name="Xia E."/>
            <person name="Lu Y."/>
            <person name="Tai Y."/>
            <person name="She G."/>
            <person name="Sun J."/>
            <person name="Cao H."/>
            <person name="Tong W."/>
            <person name="Gao Q."/>
            <person name="Li Y."/>
            <person name="Deng W."/>
            <person name="Jiang X."/>
            <person name="Wang W."/>
            <person name="Chen Q."/>
            <person name="Zhang S."/>
            <person name="Li H."/>
            <person name="Wu J."/>
            <person name="Wang P."/>
            <person name="Li P."/>
            <person name="Shi C."/>
            <person name="Zheng F."/>
            <person name="Jian J."/>
            <person name="Huang B."/>
            <person name="Shan D."/>
            <person name="Shi M."/>
            <person name="Fang C."/>
            <person name="Yue Y."/>
            <person name="Li F."/>
            <person name="Li D."/>
            <person name="Wei S."/>
            <person name="Han B."/>
            <person name="Jiang C."/>
            <person name="Yin Y."/>
            <person name="Xia T."/>
            <person name="Zhang Z."/>
            <person name="Bennetzen J.L."/>
            <person name="Zhao S."/>
            <person name="Wan X."/>
        </authorList>
    </citation>
    <scope>NUCLEOTIDE SEQUENCE [LARGE SCALE GENOMIC DNA]</scope>
    <source>
        <strain evidence="6">cv. Shuchazao</strain>
        <tissue evidence="5">Leaf</tissue>
    </source>
</reference>
<feature type="region of interest" description="Disordered" evidence="2">
    <location>
        <begin position="552"/>
        <end position="633"/>
    </location>
</feature>
<name>A0A4S4E1Y3_CAMSN</name>
<evidence type="ECO:0000313" key="5">
    <source>
        <dbReference type="EMBL" id="THG09255.1"/>
    </source>
</evidence>
<protein>
    <recommendedName>
        <fullName evidence="7">CCHC-type domain-containing protein</fullName>
    </recommendedName>
</protein>
<dbReference type="SMART" id="SM00343">
    <property type="entry name" value="ZnF_C2HC"/>
    <property type="match status" value="2"/>
</dbReference>
<dbReference type="STRING" id="542762.A0A4S4E1Y3"/>
<dbReference type="PROSITE" id="PS50158">
    <property type="entry name" value="ZF_CCHC"/>
    <property type="match status" value="1"/>
</dbReference>
<dbReference type="InterPro" id="IPR001878">
    <property type="entry name" value="Znf_CCHC"/>
</dbReference>
<dbReference type="Gene3D" id="4.10.60.10">
    <property type="entry name" value="Zinc finger, CCHC-type"/>
    <property type="match status" value="1"/>
</dbReference>
<dbReference type="AlphaFoldDB" id="A0A4S4E1Y3"/>
<dbReference type="PANTHER" id="PTHR38940">
    <property type="entry name" value="PLUS3 DOMAIN-CONTAINING PROTEIN"/>
    <property type="match status" value="1"/>
</dbReference>
<keyword evidence="6" id="KW-1185">Reference proteome</keyword>
<feature type="domain" description="Plus3" evidence="4">
    <location>
        <begin position="944"/>
        <end position="1075"/>
    </location>
</feature>
<evidence type="ECO:0008006" key="7">
    <source>
        <dbReference type="Google" id="ProtNLM"/>
    </source>
</evidence>
<sequence length="1112" mass="122300">MLMELVLQDLLSLFPSFSLPQAHSPLLSLSLCHVGVDLMMNVENDDVESETDLGLALAYSNPCIPTRLSNSGAGVNAAPRVDLAFVASDLLSELVWSPHIGLSLKCTDCRFAEKKQLVLWDVEPSNMVLSPPQDITSRETTDEKPKDELNLITSQMALHVKSEVDEGSSLGTSPRSIADIKPVLGSSLGYHAGTSDKMEEMNTAGGASVAHTNIAEIKENNAGRENQKTTDFLSLRTNGREHNEVMMANPSDRLGDIASDSLTLGLEVALTSEVHSMKQCKGLNSPVQNMTSPSGRHKALAIVIEEDSKNKMKMDGSTSVLPLEKLEFSAENDLQLWIGEDDKSVPSEASPTNSRTRLYRRKGKAKALSAGDVNERMPKNDEDDSHESVESCNSAGLFSIGKKRFAQQSIVESKTVKNQIQESPVSTSFVGHDSSFMNWISNMVKGLNKTNQDDSPSLALTLAHPTHDQKIVTFSRNQDPGSRNMGFQTMFQSLYCSNSMEQKTKKSDGNSLMGGSKELVLANQMSGVNVSPIACHGVNDNFRKHFSLSDEKFNQSTSENRAGPSVKPMTSPANIAAAPEMRKTSSCSYQNKTSDDLACINVKDGKNSSSSSLGKRKSDSAENNDSNPPPKVKVINNVGYRCDPLGSLWITRFCAKTPVPTLNLDHCNQNTSGALACSSDYTKLFSHTLNHVDFPVDQKSSEAKENSTEEHVNVTGKKLQSCAPSSEDSFGFNTIRGHNDQKSIYKLNPILPSPKQKNSEAMASVFARRLDALKHILPVDVKDNTTHTMTTCFYCGKSGHDLRVCSEITETERENLIRNISSSDGADDSPCLCIKCFKLDHWAISCPMASMTKQHQSECDADLGIHFSASKMQLMKGNERYPGMLETKQSHSQIVAMHTSCDGKNSRVAIDKNIASCSGDNVLEEKRVASLCNLVDTKFSDIPKGVFDAIRMLRLSRMDILKWMNSNTSLLDLNGFFLRLRLGKWEEGLGGTGYYVACITVTGEQRENPPQGSKKAISVKVGGIRCLVESQYISNQDFHEDELMAWWCAMMRSGGKIPTEDYLKSKFEERKSVEDTGWVCHNVVEDTGWLCQTVVADKVWTVDEVTPDRWRS</sequence>
<dbReference type="SUPFAM" id="SSF159042">
    <property type="entry name" value="Plus3-like"/>
    <property type="match status" value="1"/>
</dbReference>
<comment type="caution">
    <text evidence="5">The sequence shown here is derived from an EMBL/GenBank/DDBJ whole genome shotgun (WGS) entry which is preliminary data.</text>
</comment>
<evidence type="ECO:0000313" key="6">
    <source>
        <dbReference type="Proteomes" id="UP000306102"/>
    </source>
</evidence>
<dbReference type="EMBL" id="SDRB02008630">
    <property type="protein sequence ID" value="THG09255.1"/>
    <property type="molecule type" value="Genomic_DNA"/>
</dbReference>
<accession>A0A4S4E1Y3</accession>
<dbReference type="InterPro" id="IPR036128">
    <property type="entry name" value="Plus3-like_sf"/>
</dbReference>
<dbReference type="PANTHER" id="PTHR38940:SF4">
    <property type="entry name" value="OS01G0775100 PROTEIN"/>
    <property type="match status" value="1"/>
</dbReference>
<dbReference type="SMART" id="SM00719">
    <property type="entry name" value="Plus3"/>
    <property type="match status" value="1"/>
</dbReference>
<dbReference type="GO" id="GO:0008270">
    <property type="term" value="F:zinc ion binding"/>
    <property type="evidence" value="ECO:0007669"/>
    <property type="project" value="UniProtKB-KW"/>
</dbReference>
<evidence type="ECO:0000259" key="4">
    <source>
        <dbReference type="PROSITE" id="PS51360"/>
    </source>
</evidence>
<evidence type="ECO:0000256" key="1">
    <source>
        <dbReference type="PROSITE-ProRule" id="PRU00047"/>
    </source>
</evidence>
<dbReference type="InterPro" id="IPR004343">
    <property type="entry name" value="Plus-3_dom"/>
</dbReference>
<keyword evidence="1" id="KW-0479">Metal-binding</keyword>
<feature type="compositionally biased region" description="Polar residues" evidence="2">
    <location>
        <begin position="347"/>
        <end position="356"/>
    </location>
</feature>
<dbReference type="Proteomes" id="UP000306102">
    <property type="component" value="Unassembled WGS sequence"/>
</dbReference>
<evidence type="ECO:0000256" key="2">
    <source>
        <dbReference type="SAM" id="MobiDB-lite"/>
    </source>
</evidence>